<feature type="compositionally biased region" description="Basic and acidic residues" evidence="16">
    <location>
        <begin position="1196"/>
        <end position="1214"/>
    </location>
</feature>
<dbReference type="Pfam" id="PF00595">
    <property type="entry name" value="PDZ"/>
    <property type="match status" value="3"/>
</dbReference>
<feature type="domain" description="SH3" evidence="17">
    <location>
        <begin position="516"/>
        <end position="584"/>
    </location>
</feature>
<dbReference type="CDD" id="cd06727">
    <property type="entry name" value="PDZ1_ZO1-like"/>
    <property type="match status" value="1"/>
</dbReference>
<dbReference type="FunFam" id="2.30.42.10:FF:000009">
    <property type="entry name" value="Putative tight junction protein ZO-1"/>
    <property type="match status" value="1"/>
</dbReference>
<dbReference type="PRINTS" id="PR01598">
    <property type="entry name" value="ZONOCCLUDNS1"/>
</dbReference>
<gene>
    <name evidence="21" type="ORF">HJG63_019261</name>
</gene>
<feature type="compositionally biased region" description="Acidic residues" evidence="16">
    <location>
        <begin position="123"/>
        <end position="136"/>
    </location>
</feature>
<dbReference type="PANTHER" id="PTHR13865:SF25">
    <property type="entry name" value="TIGHT JUNCTION PROTEIN ZO-1"/>
    <property type="match status" value="1"/>
</dbReference>
<feature type="compositionally biased region" description="Basic residues" evidence="16">
    <location>
        <begin position="103"/>
        <end position="112"/>
    </location>
</feature>
<feature type="domain" description="Guanylate kinase-like" evidence="18">
    <location>
        <begin position="690"/>
        <end position="791"/>
    </location>
</feature>
<dbReference type="GO" id="GO:0050839">
    <property type="term" value="F:cell adhesion molecule binding"/>
    <property type="evidence" value="ECO:0007669"/>
    <property type="project" value="TreeGrafter"/>
</dbReference>
<comment type="subcellular location">
    <subcellularLocation>
        <location evidence="3">Cell junction</location>
        <location evidence="3">Gap junction</location>
    </subcellularLocation>
    <subcellularLocation>
        <location evidence="2">Cell junction</location>
        <location evidence="2">Tight junction</location>
    </subcellularLocation>
    <subcellularLocation>
        <location evidence="1">Cell membrane</location>
        <topology evidence="1">Peripheral membrane protein</topology>
        <orientation evidence="1">Cytoplasmic side</orientation>
    </subcellularLocation>
</comment>
<dbReference type="Gene3D" id="2.30.30.40">
    <property type="entry name" value="SH3 Domains"/>
    <property type="match status" value="1"/>
</dbReference>
<sequence length="1696" mass="187416">MSARAAAAKSTAMEETAIWEQHTVTLHRAPGFGFGIAISGGRDNPHFQSGETSIVISDVLKGGPAEGQLQENDRVAMVNGVSMDNVEHAFAVQQLRRSGKTAKITIRRKKKVQIPVSRPDPEPASENEEDSYDEDVHDARRGRAGVAARRSEKSWARDRSASRERSLSPRSDRRSVASSQPAKPTKVTLVKSRKNEEYGLRLASHIFVKEISQDSLAARDGNIQEGDVVLKINGTVTENMSLTDAKTLIERSKGKLKMVVQRDERATLLNVPDLSDSIHSANASERDDISEIQSLASDHSGRSHDRPPRHSRSRSPDQRSEPSDHSRHSPQQPSNGSLRSREEERVSKPGTVSTPVKHSEDHTPKAADEVTAERSEKQAPSLPEPKPVYAQVGQPDVDLPVSPSDGVLPNSTHEDGILRPSMKLVKFRKGDSVGLRLAGGNDVGIFVAGVLEESPAAKEGLEEGDQILRVNNVDFTNIIREEAVLFLLDLPKGEEVTILAQKKKDVYRRIVESDVGDSFYIRTHFEYEKESPYGLSFNKGEVFRVVDTLYNGKLGSWLAIRIGKNHKEVERGIIPSKNRAEQLASVQYTLPKTAGGDRADFWRFRGLRSSKRNLRKSREDLSAQPVQTKFPAYERVVLREAGFLRPVTIFGPIADVAREKLAREEPDIYQIAKSEPRDAGTDQRSSGIIRLHTIKQIIDQDKHALLDVTPNAVDRLNYAQWYPIVVFLNPDSKQGVKMMRMRLCPESRKSARKLYERSHKLRKNNHHLFTTTINLNSLNDGWYGALKEAVQQQQSQLVWVSEGKADGATSDDLDLHDDRLSYLSAPGSEYSMYSTDSRHTSDYEDTDTEGGAYTDQELDETLNDEVGTPPESAITRSSEPVTEDSSGMHHESQTHPPYPPQAQPQPAHRVDSPGLKTASQQVYRKDPCPEDVTRQTLVLKQPAGSHAGQRPDKGPRVSYDTAPQHAAEQAGRGLEQPPYRYDSSGCPDPLSQNLAPRLRYEERVPAYEDRVPAYEDRWAYHDDRQPPPPRPAFESQPLRDLDARQHPDEPSERGYFPRFEEPAPLSYDSRLRYDQPLRTSTLRHEEPPAPGYDLHHRYRAEAQPCSSAGPRASEPKQYYDQYVRSYEQVPAQAFGPAAGPPEPLHAAAAVPPLVAGSQQKPEGLPVSTKPLPPPPAVTEEEEDPAMKPQSVLTRVKMFENKRSVSLESKKDENHTAGFKPPEIASKPPGVPFAGPKTTQNQFSEHDKTLYRIPEPQKPQPKPPEDIVRSNHYDPEDDEEYYRKQLSYFDRRGFEHKPSTLTPASQLSEPATPVHSQGQPNFSSYSSKGKSPEADAMDRSFGEKRYDPVQATPPPPPLPAQYAQAPQPGSASSLALHTHARGAHGEGNALSLDFQNSLVSKPDAPPPQSKPTALRAPGRDDAAQATFHPQRSFPDRAPAGAAEQAPRTGAPAYSRFTPKPYTAAARPFERKFDSPKFSHNLLPSEATHKPDVSSKAPTSPKMLGKAHGSAQPLEFDSGVETFSVRAEKPRYQANNVSSVPRAVPVSPSAVDEDAEEDGHTVVATARGVFSSNGGVLSSIETGVSIIIPQGAIPDGVEQEIYFKVCRDNSILPPLDKEKGETLLSPLVMCGPHGLKFLKPVELRLPHCASMTPDGWSFALKSSDSSSGDPKTWQNKCLPGDPNYLVGANCVSVLIDHF</sequence>
<feature type="compositionally biased region" description="Basic and acidic residues" evidence="16">
    <location>
        <begin position="1466"/>
        <end position="1475"/>
    </location>
</feature>
<dbReference type="InterPro" id="IPR008144">
    <property type="entry name" value="Guanylate_kin-like_dom"/>
</dbReference>
<dbReference type="InterPro" id="IPR005418">
    <property type="entry name" value="ZO-1"/>
</dbReference>
<feature type="region of interest" description="Disordered" evidence="16">
    <location>
        <begin position="296"/>
        <end position="415"/>
    </location>
</feature>
<keyword evidence="7" id="KW-1003">Cell membrane</keyword>
<evidence type="ECO:0000256" key="13">
    <source>
        <dbReference type="ARBA" id="ARBA00077377"/>
    </source>
</evidence>
<feature type="compositionally biased region" description="Polar residues" evidence="16">
    <location>
        <begin position="329"/>
        <end position="338"/>
    </location>
</feature>
<feature type="compositionally biased region" description="Basic and acidic residues" evidence="16">
    <location>
        <begin position="299"/>
        <end position="327"/>
    </location>
</feature>
<reference evidence="21 22" key="1">
    <citation type="journal article" date="2020" name="Nature">
        <title>Six reference-quality genomes reveal evolution of bat adaptations.</title>
        <authorList>
            <person name="Jebb D."/>
            <person name="Huang Z."/>
            <person name="Pippel M."/>
            <person name="Hughes G.M."/>
            <person name="Lavrichenko K."/>
            <person name="Devanna P."/>
            <person name="Winkler S."/>
            <person name="Jermiin L.S."/>
            <person name="Skirmuntt E.C."/>
            <person name="Katzourakis A."/>
            <person name="Burkitt-Gray L."/>
            <person name="Ray D.A."/>
            <person name="Sullivan K.A.M."/>
            <person name="Roscito J.G."/>
            <person name="Kirilenko B.M."/>
            <person name="Davalos L.M."/>
            <person name="Corthals A.P."/>
            <person name="Power M.L."/>
            <person name="Jones G."/>
            <person name="Ransome R.D."/>
            <person name="Dechmann D.K.N."/>
            <person name="Locatelli A.G."/>
            <person name="Puechmaille S.J."/>
            <person name="Fedrigo O."/>
            <person name="Jarvis E.D."/>
            <person name="Hiller M."/>
            <person name="Vernes S.C."/>
            <person name="Myers E.W."/>
            <person name="Teeling E.C."/>
        </authorList>
    </citation>
    <scope>NUCLEOTIDE SEQUENCE [LARGE SCALE GENOMIC DNA]</scope>
    <source>
        <strain evidence="21">MRouAeg1</strain>
        <tissue evidence="21">Muscle</tissue>
    </source>
</reference>
<evidence type="ECO:0000256" key="15">
    <source>
        <dbReference type="PROSITE-ProRule" id="PRU00192"/>
    </source>
</evidence>
<evidence type="ECO:0000256" key="7">
    <source>
        <dbReference type="ARBA" id="ARBA00022475"/>
    </source>
</evidence>
<dbReference type="SMART" id="SM00218">
    <property type="entry name" value="ZU5"/>
    <property type="match status" value="1"/>
</dbReference>
<dbReference type="InterPro" id="IPR027417">
    <property type="entry name" value="P-loop_NTPase"/>
</dbReference>
<dbReference type="SUPFAM" id="SSF50044">
    <property type="entry name" value="SH3-domain"/>
    <property type="match status" value="1"/>
</dbReference>
<dbReference type="GO" id="GO:0009986">
    <property type="term" value="C:cell surface"/>
    <property type="evidence" value="ECO:0007669"/>
    <property type="project" value="UniProtKB-ARBA"/>
</dbReference>
<accession>A0A7J8CM78</accession>
<dbReference type="Pfam" id="PF07653">
    <property type="entry name" value="SH3_2"/>
    <property type="match status" value="1"/>
</dbReference>
<evidence type="ECO:0000256" key="4">
    <source>
        <dbReference type="ARBA" id="ARBA00007014"/>
    </source>
</evidence>
<evidence type="ECO:0000256" key="11">
    <source>
        <dbReference type="ARBA" id="ARBA00022949"/>
    </source>
</evidence>
<feature type="region of interest" description="Disordered" evidence="16">
    <location>
        <begin position="1153"/>
        <end position="1511"/>
    </location>
</feature>
<keyword evidence="8" id="KW-0597">Phosphoprotein</keyword>
<dbReference type="Proteomes" id="UP000593571">
    <property type="component" value="Unassembled WGS sequence"/>
</dbReference>
<feature type="compositionally biased region" description="Basic and acidic residues" evidence="16">
    <location>
        <begin position="1037"/>
        <end position="1052"/>
    </location>
</feature>
<dbReference type="PANTHER" id="PTHR13865">
    <property type="entry name" value="TIGHT JUNCTION PROTEIN"/>
    <property type="match status" value="1"/>
</dbReference>
<evidence type="ECO:0000256" key="1">
    <source>
        <dbReference type="ARBA" id="ARBA00004413"/>
    </source>
</evidence>
<dbReference type="Pfam" id="PF00791">
    <property type="entry name" value="ZU5"/>
    <property type="match status" value="1"/>
</dbReference>
<dbReference type="SMART" id="SM00228">
    <property type="entry name" value="PDZ"/>
    <property type="match status" value="3"/>
</dbReference>
<feature type="region of interest" description="Disordered" evidence="16">
    <location>
        <begin position="1017"/>
        <end position="1118"/>
    </location>
</feature>
<dbReference type="PROSITE" id="PS50106">
    <property type="entry name" value="PDZ"/>
    <property type="match status" value="3"/>
</dbReference>
<feature type="region of interest" description="Disordered" evidence="16">
    <location>
        <begin position="103"/>
        <end position="190"/>
    </location>
</feature>
<feature type="compositionally biased region" description="Polar residues" evidence="16">
    <location>
        <begin position="874"/>
        <end position="885"/>
    </location>
</feature>
<dbReference type="Pfam" id="PF00625">
    <property type="entry name" value="Guanylate_kin"/>
    <property type="match status" value="1"/>
</dbReference>
<dbReference type="InterPro" id="IPR001478">
    <property type="entry name" value="PDZ"/>
</dbReference>
<dbReference type="InterPro" id="IPR036034">
    <property type="entry name" value="PDZ_sf"/>
</dbReference>
<dbReference type="InterPro" id="IPR000906">
    <property type="entry name" value="ZU5_dom"/>
</dbReference>
<dbReference type="CDD" id="cd06729">
    <property type="entry name" value="PDZ3_ZO1-like_domain"/>
    <property type="match status" value="1"/>
</dbReference>
<dbReference type="PRINTS" id="PR01597">
    <property type="entry name" value="ZONOCCLUDNS"/>
</dbReference>
<evidence type="ECO:0000256" key="2">
    <source>
        <dbReference type="ARBA" id="ARBA00004435"/>
    </source>
</evidence>
<dbReference type="FunFam" id="2.30.42.10:FF:000170">
    <property type="entry name" value="tight junction protein ZO-1 isoform X2"/>
    <property type="match status" value="1"/>
</dbReference>
<feature type="compositionally biased region" description="Basic and acidic residues" evidence="16">
    <location>
        <begin position="923"/>
        <end position="933"/>
    </location>
</feature>
<feature type="compositionally biased region" description="Basic and acidic residues" evidence="16">
    <location>
        <begin position="1262"/>
        <end position="1273"/>
    </location>
</feature>
<protein>
    <recommendedName>
        <fullName evidence="14">Zona occludens protein 1</fullName>
    </recommendedName>
    <alternativeName>
        <fullName evidence="13">Zonula occludens protein 1</fullName>
    </alternativeName>
</protein>
<feature type="domain" description="ZU5" evidence="20">
    <location>
        <begin position="1562"/>
        <end position="1696"/>
    </location>
</feature>
<evidence type="ECO:0000259" key="19">
    <source>
        <dbReference type="PROSITE" id="PS50106"/>
    </source>
</evidence>
<dbReference type="SUPFAM" id="SSF50156">
    <property type="entry name" value="PDZ domain-like"/>
    <property type="match status" value="3"/>
</dbReference>
<dbReference type="Gene3D" id="2.30.42.10">
    <property type="match status" value="3"/>
</dbReference>
<dbReference type="InterPro" id="IPR036028">
    <property type="entry name" value="SH3-like_dom_sf"/>
</dbReference>
<dbReference type="FunFam" id="3.40.50.300:FF:000110">
    <property type="entry name" value="tight junction protein ZO-1 isoform X1"/>
    <property type="match status" value="1"/>
</dbReference>
<evidence type="ECO:0000256" key="8">
    <source>
        <dbReference type="ARBA" id="ARBA00022553"/>
    </source>
</evidence>
<comment type="caution">
    <text evidence="21">The sequence shown here is derived from an EMBL/GenBank/DDBJ whole genome shotgun (WGS) entry which is preliminary data.</text>
</comment>
<evidence type="ECO:0000256" key="9">
    <source>
        <dbReference type="ARBA" id="ARBA00022737"/>
    </source>
</evidence>
<dbReference type="GO" id="GO:0098609">
    <property type="term" value="P:cell-cell adhesion"/>
    <property type="evidence" value="ECO:0007669"/>
    <property type="project" value="TreeGrafter"/>
</dbReference>
<comment type="similarity">
    <text evidence="4">Belongs to the MAGUK family.</text>
</comment>
<feature type="domain" description="PDZ" evidence="19">
    <location>
        <begin position="421"/>
        <end position="502"/>
    </location>
</feature>
<dbReference type="InterPro" id="IPR005417">
    <property type="entry name" value="ZO"/>
</dbReference>
<feature type="domain" description="PDZ" evidence="19">
    <location>
        <begin position="186"/>
        <end position="264"/>
    </location>
</feature>
<keyword evidence="11" id="KW-0965">Cell junction</keyword>
<evidence type="ECO:0000259" key="18">
    <source>
        <dbReference type="PROSITE" id="PS50052"/>
    </source>
</evidence>
<evidence type="ECO:0000256" key="10">
    <source>
        <dbReference type="ARBA" id="ARBA00022868"/>
    </source>
</evidence>
<proteinExistence type="inferred from homology"/>
<dbReference type="CDD" id="cd12026">
    <property type="entry name" value="SH3_ZO-1"/>
    <property type="match status" value="1"/>
</dbReference>
<dbReference type="Gene3D" id="2.60.220.30">
    <property type="match status" value="1"/>
</dbReference>
<dbReference type="PROSITE" id="PS50002">
    <property type="entry name" value="SH3"/>
    <property type="match status" value="1"/>
</dbReference>
<evidence type="ECO:0000256" key="14">
    <source>
        <dbReference type="ARBA" id="ARBA00081594"/>
    </source>
</evidence>
<dbReference type="Gene3D" id="3.40.50.300">
    <property type="entry name" value="P-loop containing nucleotide triphosphate hydrolases"/>
    <property type="match status" value="1"/>
</dbReference>
<feature type="compositionally biased region" description="Basic and acidic residues" evidence="16">
    <location>
        <begin position="1329"/>
        <end position="1346"/>
    </location>
</feature>
<dbReference type="InterPro" id="IPR035597">
    <property type="entry name" value="ZO-1_SH3"/>
</dbReference>
<evidence type="ECO:0000313" key="22">
    <source>
        <dbReference type="Proteomes" id="UP000593571"/>
    </source>
</evidence>
<dbReference type="EMBL" id="JACASE010000014">
    <property type="protein sequence ID" value="KAF6412004.1"/>
    <property type="molecule type" value="Genomic_DNA"/>
</dbReference>
<keyword evidence="10" id="KW-0303">Gap junction</keyword>
<dbReference type="GO" id="GO:0090557">
    <property type="term" value="P:establishment of endothelial intestinal barrier"/>
    <property type="evidence" value="ECO:0007669"/>
    <property type="project" value="TreeGrafter"/>
</dbReference>
<dbReference type="FunFam" id="2.30.42.10:FF:000013">
    <property type="entry name" value="Putative tight junction protein ZO-1"/>
    <property type="match status" value="1"/>
</dbReference>
<dbReference type="GO" id="GO:0005923">
    <property type="term" value="C:bicellular tight junction"/>
    <property type="evidence" value="ECO:0007669"/>
    <property type="project" value="UniProtKB-SubCell"/>
</dbReference>
<dbReference type="CDD" id="cd06728">
    <property type="entry name" value="PDZ2_ZO1-like_ds"/>
    <property type="match status" value="1"/>
</dbReference>
<dbReference type="GO" id="GO:0045216">
    <property type="term" value="P:cell-cell junction organization"/>
    <property type="evidence" value="ECO:0007669"/>
    <property type="project" value="TreeGrafter"/>
</dbReference>
<name>A0A7J8CM78_ROUAE</name>
<keyword evidence="5" id="KW-0796">Tight junction</keyword>
<dbReference type="PROSITE" id="PS50052">
    <property type="entry name" value="GUANYLATE_KINASE_2"/>
    <property type="match status" value="1"/>
</dbReference>
<dbReference type="FunFam" id="2.60.220.30:FF:000004">
    <property type="entry name" value="tight junction protein ZO-1 isoform X1"/>
    <property type="match status" value="1"/>
</dbReference>
<keyword evidence="9" id="KW-0677">Repeat</keyword>
<evidence type="ECO:0000259" key="20">
    <source>
        <dbReference type="PROSITE" id="PS51145"/>
    </source>
</evidence>
<feature type="compositionally biased region" description="Polar residues" evidence="16">
    <location>
        <begin position="1298"/>
        <end position="1328"/>
    </location>
</feature>
<feature type="region of interest" description="Disordered" evidence="16">
    <location>
        <begin position="825"/>
        <end position="1003"/>
    </location>
</feature>
<dbReference type="OrthoDB" id="418634at2759"/>
<evidence type="ECO:0000256" key="6">
    <source>
        <dbReference type="ARBA" id="ARBA00022443"/>
    </source>
</evidence>
<dbReference type="SUPFAM" id="SSF52540">
    <property type="entry name" value="P-loop containing nucleoside triphosphate hydrolases"/>
    <property type="match status" value="1"/>
</dbReference>
<feature type="compositionally biased region" description="Basic and acidic residues" evidence="16">
    <location>
        <begin position="357"/>
        <end position="377"/>
    </location>
</feature>
<feature type="compositionally biased region" description="Basic and acidic residues" evidence="16">
    <location>
        <begin position="1288"/>
        <end position="1297"/>
    </location>
</feature>
<dbReference type="GO" id="GO:0150105">
    <property type="term" value="P:protein localization to cell-cell junction"/>
    <property type="evidence" value="ECO:0007669"/>
    <property type="project" value="TreeGrafter"/>
</dbReference>
<dbReference type="GO" id="GO:1905605">
    <property type="term" value="P:positive regulation of blood-brain barrier permeability"/>
    <property type="evidence" value="ECO:0007669"/>
    <property type="project" value="TreeGrafter"/>
</dbReference>
<evidence type="ECO:0000259" key="17">
    <source>
        <dbReference type="PROSITE" id="PS50002"/>
    </source>
</evidence>
<keyword evidence="6 15" id="KW-0728">SH3 domain</keyword>
<feature type="compositionally biased region" description="Basic and acidic residues" evidence="16">
    <location>
        <begin position="149"/>
        <end position="175"/>
    </location>
</feature>
<evidence type="ECO:0000256" key="3">
    <source>
        <dbReference type="ARBA" id="ARBA00004610"/>
    </source>
</evidence>
<evidence type="ECO:0000313" key="21">
    <source>
        <dbReference type="EMBL" id="KAF6412004.1"/>
    </source>
</evidence>
<keyword evidence="22" id="KW-1185">Reference proteome</keyword>
<evidence type="ECO:0000256" key="5">
    <source>
        <dbReference type="ARBA" id="ARBA00022427"/>
    </source>
</evidence>
<feature type="compositionally biased region" description="Low complexity" evidence="16">
    <location>
        <begin position="1359"/>
        <end position="1375"/>
    </location>
</feature>
<evidence type="ECO:0000256" key="16">
    <source>
        <dbReference type="SAM" id="MobiDB-lite"/>
    </source>
</evidence>
<dbReference type="InterPro" id="IPR008145">
    <property type="entry name" value="GK/Ca_channel_bsu"/>
</dbReference>
<dbReference type="GO" id="GO:0005921">
    <property type="term" value="C:gap junction"/>
    <property type="evidence" value="ECO:0007669"/>
    <property type="project" value="UniProtKB-SubCell"/>
</dbReference>
<dbReference type="PROSITE" id="PS51145">
    <property type="entry name" value="ZU5"/>
    <property type="match status" value="1"/>
</dbReference>
<evidence type="ECO:0000256" key="12">
    <source>
        <dbReference type="ARBA" id="ARBA00023136"/>
    </source>
</evidence>
<dbReference type="InterPro" id="IPR001452">
    <property type="entry name" value="SH3_domain"/>
</dbReference>
<keyword evidence="12" id="KW-0472">Membrane</keyword>
<dbReference type="GO" id="GO:0005886">
    <property type="term" value="C:plasma membrane"/>
    <property type="evidence" value="ECO:0007669"/>
    <property type="project" value="UniProtKB-SubCell"/>
</dbReference>
<feature type="domain" description="PDZ" evidence="19">
    <location>
        <begin position="23"/>
        <end position="110"/>
    </location>
</feature>
<organism evidence="21 22">
    <name type="scientific">Rousettus aegyptiacus</name>
    <name type="common">Egyptian fruit bat</name>
    <name type="synonym">Pteropus aegyptiacus</name>
    <dbReference type="NCBI Taxonomy" id="9407"/>
    <lineage>
        <taxon>Eukaryota</taxon>
        <taxon>Metazoa</taxon>
        <taxon>Chordata</taxon>
        <taxon>Craniata</taxon>
        <taxon>Vertebrata</taxon>
        <taxon>Euteleostomi</taxon>
        <taxon>Mammalia</taxon>
        <taxon>Eutheria</taxon>
        <taxon>Laurasiatheria</taxon>
        <taxon>Chiroptera</taxon>
        <taxon>Yinpterochiroptera</taxon>
        <taxon>Pteropodoidea</taxon>
        <taxon>Pteropodidae</taxon>
        <taxon>Rousettinae</taxon>
        <taxon>Rousettus</taxon>
    </lineage>
</organism>
<dbReference type="SMART" id="SM00072">
    <property type="entry name" value="GuKc"/>
    <property type="match status" value="1"/>
</dbReference>